<dbReference type="GeneID" id="93926031"/>
<keyword evidence="6 8" id="KW-0378">Hydrolase</keyword>
<proteinExistence type="predicted"/>
<evidence type="ECO:0000256" key="6">
    <source>
        <dbReference type="ARBA" id="ARBA00022801"/>
    </source>
</evidence>
<accession>A0ABZ1HPA9</accession>
<dbReference type="Gene3D" id="2.115.10.20">
    <property type="entry name" value="Glycosyl hydrolase domain, family 43"/>
    <property type="match status" value="1"/>
</dbReference>
<sequence length="372" mass="40825">MPALAHDLRPCQHHIQRIQHAHRTHRTRRAALVFLLGLAMSLLAVPTRSYSAPPPKESVVVAQLPSSFTWSSSGQLISPKPDANHPVVSVKDPTVVQANGKWHVFMTTANTAGSWSLAYTSFTDWSGASAAPLTYLDTNPNIGTGYRAAPQVFYFAPKNLWYLVYQTGPPSYSTSTNPGNPQSWSAPRTFQNAAPSGTLDYWTICDSAMCYLFSADDNGHVYRSETSVGEFPGGFRNTQLVLQDSKFALFEGGAVYRVQGTNTYLLLWEAFAGDGRRYYRSFTAQGLTGQWQPLAATEGNPFARATNVTFPSGAWTKDISHGELIRAGNDQTMTINPCRLQFLYQGLNPSAGGDYSQLPYRLGLLTQTNSTC</sequence>
<comment type="catalytic activity">
    <reaction evidence="1">
        <text>Hydrolysis of terminal non-reducing alpha-L-arabinofuranoside residues in alpha-L-arabinosides.</text>
        <dbReference type="EC" id="3.2.1.55"/>
    </reaction>
</comment>
<organism evidence="8 9">
    <name type="scientific">Streptomyces phaeochromogenes</name>
    <dbReference type="NCBI Taxonomy" id="1923"/>
    <lineage>
        <taxon>Bacteria</taxon>
        <taxon>Bacillati</taxon>
        <taxon>Actinomycetota</taxon>
        <taxon>Actinomycetes</taxon>
        <taxon>Kitasatosporales</taxon>
        <taxon>Streptomycetaceae</taxon>
        <taxon>Streptomyces</taxon>
        <taxon>Streptomyces phaeochromogenes group</taxon>
    </lineage>
</organism>
<dbReference type="EC" id="3.2.1.55" evidence="3"/>
<dbReference type="PANTHER" id="PTHR40631:SF2">
    <property type="entry name" value="ALPHA-L-ARABINOFURANOSIDASE"/>
    <property type="match status" value="1"/>
</dbReference>
<dbReference type="EMBL" id="CP109135">
    <property type="protein sequence ID" value="WSD20437.1"/>
    <property type="molecule type" value="Genomic_DNA"/>
</dbReference>
<dbReference type="RefSeq" id="WP_326762135.1">
    <property type="nucleotide sequence ID" value="NZ_CP108382.1"/>
</dbReference>
<evidence type="ECO:0000256" key="4">
    <source>
        <dbReference type="ARBA" id="ARBA00022525"/>
    </source>
</evidence>
<dbReference type="Pfam" id="PF03664">
    <property type="entry name" value="Glyco_hydro_62"/>
    <property type="match status" value="1"/>
</dbReference>
<comment type="subcellular location">
    <subcellularLocation>
        <location evidence="2">Secreted</location>
    </subcellularLocation>
</comment>
<evidence type="ECO:0000256" key="5">
    <source>
        <dbReference type="ARBA" id="ARBA00022729"/>
    </source>
</evidence>
<keyword evidence="7" id="KW-0326">Glycosidase</keyword>
<dbReference type="CDD" id="cd08987">
    <property type="entry name" value="GH62"/>
    <property type="match status" value="1"/>
</dbReference>
<protein>
    <recommendedName>
        <fullName evidence="3">non-reducing end alpha-L-arabinofuranosidase</fullName>
        <ecNumber evidence="3">3.2.1.55</ecNumber>
    </recommendedName>
</protein>
<gene>
    <name evidence="8" type="ORF">OHB35_48355</name>
</gene>
<evidence type="ECO:0000256" key="2">
    <source>
        <dbReference type="ARBA" id="ARBA00004613"/>
    </source>
</evidence>
<evidence type="ECO:0000256" key="7">
    <source>
        <dbReference type="ARBA" id="ARBA00023295"/>
    </source>
</evidence>
<evidence type="ECO:0000313" key="9">
    <source>
        <dbReference type="Proteomes" id="UP001340816"/>
    </source>
</evidence>
<evidence type="ECO:0000313" key="8">
    <source>
        <dbReference type="EMBL" id="WSD20437.1"/>
    </source>
</evidence>
<name>A0ABZ1HPA9_STRPH</name>
<evidence type="ECO:0000256" key="3">
    <source>
        <dbReference type="ARBA" id="ARBA00012670"/>
    </source>
</evidence>
<keyword evidence="5" id="KW-0732">Signal</keyword>
<dbReference type="InterPro" id="IPR005193">
    <property type="entry name" value="GH62_arabinosidase"/>
</dbReference>
<dbReference type="InterPro" id="IPR023296">
    <property type="entry name" value="Glyco_hydro_beta-prop_sf"/>
</dbReference>
<reference evidence="8 9" key="1">
    <citation type="submission" date="2022-10" db="EMBL/GenBank/DDBJ databases">
        <title>The complete genomes of actinobacterial strains from the NBC collection.</title>
        <authorList>
            <person name="Joergensen T.S."/>
            <person name="Alvarez Arevalo M."/>
            <person name="Sterndorff E.B."/>
            <person name="Faurdal D."/>
            <person name="Vuksanovic O."/>
            <person name="Mourched A.-S."/>
            <person name="Charusanti P."/>
            <person name="Shaw S."/>
            <person name="Blin K."/>
            <person name="Weber T."/>
        </authorList>
    </citation>
    <scope>NUCLEOTIDE SEQUENCE [LARGE SCALE GENOMIC DNA]</scope>
    <source>
        <strain evidence="8 9">NBC 01752</strain>
    </source>
</reference>
<dbReference type="PANTHER" id="PTHR40631">
    <property type="entry name" value="ALPHA-L-ARABINOFURANOSIDASE AXHA-2-RELATED"/>
    <property type="match status" value="1"/>
</dbReference>
<dbReference type="SUPFAM" id="SSF75005">
    <property type="entry name" value="Arabinanase/levansucrase/invertase"/>
    <property type="match status" value="1"/>
</dbReference>
<dbReference type="Proteomes" id="UP001340816">
    <property type="component" value="Chromosome"/>
</dbReference>
<evidence type="ECO:0000256" key="1">
    <source>
        <dbReference type="ARBA" id="ARBA00001462"/>
    </source>
</evidence>
<keyword evidence="4" id="KW-0964">Secreted</keyword>
<keyword evidence="9" id="KW-1185">Reference proteome</keyword>
<dbReference type="GO" id="GO:0016787">
    <property type="term" value="F:hydrolase activity"/>
    <property type="evidence" value="ECO:0007669"/>
    <property type="project" value="UniProtKB-KW"/>
</dbReference>